<dbReference type="InterPro" id="IPR055890">
    <property type="entry name" value="DUF7467"/>
</dbReference>
<sequence>MTQQQRHGSQVFAALVALSFCITLFSKPANADGNERLQVPDDPDIQAALAAGNKIRIAGTGLHSDTYPGSEGTIEIMLNQGETVERVLLYWQGFTCYEGNATPEYDYSINVRKEGQAVATEYTTDRPIGEHVADDSGADVTPVRSFYNGYSAVMRYDLTDENLITQGNNVIHLSGLDDFRIRWNADDPVKCYGDDGRNGAGILLIYSDGSDSNVQLVDGHDAAWWQRGGSLGRTVPVRYDFTASNNDRYADLSMFISSVEGSQSGSDRPSVIAIKVGDDPADAIYDVDILQSNKGLEWDDYIKSVRIPAGVSYIEVEIESATMPAGDYSSNDDALPDPASFVWIASGLSTPQDSIEVCECRPKALTFRYVGGSCDASQHHQDDKFSCDGMVPNGSNIEVMAFSSRGKSGKAGKSETEMEILNASVNPGGYFTINATEKGRLPAQAEIKLVSGDYEQLLDIHVSCSVPLALGDQFGAVVLDSFVAGDQCGGGNKCKKHDHKHKQPKKPKGKSEKGKKGKKGKKPHDHKHEHKHKHEHGPKKQGGKK</sequence>
<accession>A0AA37TMS6</accession>
<keyword evidence="2" id="KW-0732">Signal</keyword>
<organism evidence="4 5">
    <name type="scientific">Paraferrimonas haliotis</name>
    <dbReference type="NCBI Taxonomy" id="2013866"/>
    <lineage>
        <taxon>Bacteria</taxon>
        <taxon>Pseudomonadati</taxon>
        <taxon>Pseudomonadota</taxon>
        <taxon>Gammaproteobacteria</taxon>
        <taxon>Alteromonadales</taxon>
        <taxon>Ferrimonadaceae</taxon>
        <taxon>Paraferrimonas</taxon>
    </lineage>
</organism>
<name>A0AA37TMS6_9GAMM</name>
<evidence type="ECO:0000313" key="5">
    <source>
        <dbReference type="Proteomes" id="UP001157439"/>
    </source>
</evidence>
<feature type="signal peptide" evidence="2">
    <location>
        <begin position="1"/>
        <end position="31"/>
    </location>
</feature>
<feature type="region of interest" description="Disordered" evidence="1">
    <location>
        <begin position="489"/>
        <end position="545"/>
    </location>
</feature>
<dbReference type="EMBL" id="BSPO01000001">
    <property type="protein sequence ID" value="GLS82320.1"/>
    <property type="molecule type" value="Genomic_DNA"/>
</dbReference>
<feature type="domain" description="DUF7467" evidence="3">
    <location>
        <begin position="361"/>
        <end position="482"/>
    </location>
</feature>
<evidence type="ECO:0000259" key="3">
    <source>
        <dbReference type="Pfam" id="PF24269"/>
    </source>
</evidence>
<evidence type="ECO:0000313" key="4">
    <source>
        <dbReference type="EMBL" id="GLS82320.1"/>
    </source>
</evidence>
<keyword evidence="5" id="KW-1185">Reference proteome</keyword>
<comment type="caution">
    <text evidence="4">The sequence shown here is derived from an EMBL/GenBank/DDBJ whole genome shotgun (WGS) entry which is preliminary data.</text>
</comment>
<feature type="compositionally biased region" description="Basic residues" evidence="1">
    <location>
        <begin position="493"/>
        <end position="508"/>
    </location>
</feature>
<dbReference type="RefSeq" id="WP_095497871.1">
    <property type="nucleotide sequence ID" value="NZ_BSPO01000001.1"/>
</dbReference>
<proteinExistence type="predicted"/>
<evidence type="ECO:0000256" key="2">
    <source>
        <dbReference type="SAM" id="SignalP"/>
    </source>
</evidence>
<evidence type="ECO:0000256" key="1">
    <source>
        <dbReference type="SAM" id="MobiDB-lite"/>
    </source>
</evidence>
<reference evidence="4 5" key="1">
    <citation type="journal article" date="2014" name="Int. J. Syst. Evol. Microbiol.">
        <title>Complete genome sequence of Corynebacterium casei LMG S-19264T (=DSM 44701T), isolated from a smear-ripened cheese.</title>
        <authorList>
            <consortium name="US DOE Joint Genome Institute (JGI-PGF)"/>
            <person name="Walter F."/>
            <person name="Albersmeier A."/>
            <person name="Kalinowski J."/>
            <person name="Ruckert C."/>
        </authorList>
    </citation>
    <scope>NUCLEOTIDE SEQUENCE [LARGE SCALE GENOMIC DNA]</scope>
    <source>
        <strain evidence="4 5">NBRC 112785</strain>
    </source>
</reference>
<dbReference type="AlphaFoldDB" id="A0AA37TMS6"/>
<dbReference type="Proteomes" id="UP001157439">
    <property type="component" value="Unassembled WGS sequence"/>
</dbReference>
<protein>
    <recommendedName>
        <fullName evidence="3">DUF7467 domain-containing protein</fullName>
    </recommendedName>
</protein>
<dbReference type="Pfam" id="PF24269">
    <property type="entry name" value="DUF7467"/>
    <property type="match status" value="1"/>
</dbReference>
<feature type="compositionally biased region" description="Basic residues" evidence="1">
    <location>
        <begin position="515"/>
        <end position="545"/>
    </location>
</feature>
<feature type="chain" id="PRO_5041311338" description="DUF7467 domain-containing protein" evidence="2">
    <location>
        <begin position="32"/>
        <end position="545"/>
    </location>
</feature>
<gene>
    <name evidence="4" type="ORF">GCM10007894_02970</name>
</gene>